<sequence>MFCRNQSGSAAVVFGLTLPVLAAGLAGAVEVTRMTAFKQRLTSATELSCHQGAIFVGSKRKNNANLTTDYTGDVRSITQKNLTEKRLENITISPSVDAVRVSVTTSGNLSFLLGGVLPKSNQYFSVSQSCLIAPNVPDPSSTSTLIFSESFEENHTVGQGNWNVIDTANTWFNSWTTSGAGLEINGQASLTSGKLRFGNFFAELDSDCKNASSSQKVSCANTTNSSIIRNMTLKGGNHEIRYWYNSRKDKSGIDYNKYGNAETCSDLTKAKGAGRDDFEQRAINELAVAQAQKDGWTFRIELYVEKKSDALYQVENLTDVCVWTKDWVERKLTFTVPSAGDYRIVWRGAGRQDTYGGLLDYIRICEGVCP</sequence>
<evidence type="ECO:0000313" key="3">
    <source>
        <dbReference type="Proteomes" id="UP001055125"/>
    </source>
</evidence>
<feature type="chain" id="PRO_5046303764" description="Flp pilus-assembly TadG-like N-terminal domain-containing protein" evidence="1">
    <location>
        <begin position="23"/>
        <end position="370"/>
    </location>
</feature>
<gene>
    <name evidence="2" type="ORF">OCOJLMKI_2435</name>
</gene>
<evidence type="ECO:0000256" key="1">
    <source>
        <dbReference type="SAM" id="SignalP"/>
    </source>
</evidence>
<keyword evidence="3" id="KW-1185">Reference proteome</keyword>
<keyword evidence="1" id="KW-0732">Signal</keyword>
<name>A0ABQ4RYC0_9HYPH</name>
<comment type="caution">
    <text evidence="2">The sequence shown here is derived from an EMBL/GenBank/DDBJ whole genome shotgun (WGS) entry which is preliminary data.</text>
</comment>
<accession>A0ABQ4RYC0</accession>
<feature type="signal peptide" evidence="1">
    <location>
        <begin position="1"/>
        <end position="22"/>
    </location>
</feature>
<proteinExistence type="predicted"/>
<protein>
    <recommendedName>
        <fullName evidence="4">Flp pilus-assembly TadG-like N-terminal domain-containing protein</fullName>
    </recommendedName>
</protein>
<evidence type="ECO:0000313" key="2">
    <source>
        <dbReference type="EMBL" id="GJD95224.1"/>
    </source>
</evidence>
<evidence type="ECO:0008006" key="4">
    <source>
        <dbReference type="Google" id="ProtNLM"/>
    </source>
</evidence>
<reference evidence="2" key="1">
    <citation type="journal article" date="2021" name="Front. Microbiol.">
        <title>Comprehensive Comparative Genomics and Phenotyping of Methylobacterium Species.</title>
        <authorList>
            <person name="Alessa O."/>
            <person name="Ogura Y."/>
            <person name="Fujitani Y."/>
            <person name="Takami H."/>
            <person name="Hayashi T."/>
            <person name="Sahin N."/>
            <person name="Tani A."/>
        </authorList>
    </citation>
    <scope>NUCLEOTIDE SEQUENCE</scope>
    <source>
        <strain evidence="2">DSM 19015</strain>
    </source>
</reference>
<reference evidence="2" key="2">
    <citation type="submission" date="2021-08" db="EMBL/GenBank/DDBJ databases">
        <authorList>
            <person name="Tani A."/>
            <person name="Ola A."/>
            <person name="Ogura Y."/>
            <person name="Katsura K."/>
            <person name="Hayashi T."/>
        </authorList>
    </citation>
    <scope>NUCLEOTIDE SEQUENCE</scope>
    <source>
        <strain evidence="2">DSM 19015</strain>
    </source>
</reference>
<dbReference type="EMBL" id="BPQP01000034">
    <property type="protein sequence ID" value="GJD95224.1"/>
    <property type="molecule type" value="Genomic_DNA"/>
</dbReference>
<organism evidence="2 3">
    <name type="scientific">Methylobacterium iners</name>
    <dbReference type="NCBI Taxonomy" id="418707"/>
    <lineage>
        <taxon>Bacteria</taxon>
        <taxon>Pseudomonadati</taxon>
        <taxon>Pseudomonadota</taxon>
        <taxon>Alphaproteobacteria</taxon>
        <taxon>Hyphomicrobiales</taxon>
        <taxon>Methylobacteriaceae</taxon>
        <taxon>Methylobacterium</taxon>
    </lineage>
</organism>
<dbReference type="Proteomes" id="UP001055125">
    <property type="component" value="Unassembled WGS sequence"/>
</dbReference>